<dbReference type="GO" id="GO:0070008">
    <property type="term" value="F:serine-type exopeptidase activity"/>
    <property type="evidence" value="ECO:0007669"/>
    <property type="project" value="InterPro"/>
</dbReference>
<dbReference type="Proteomes" id="UP000290288">
    <property type="component" value="Unassembled WGS sequence"/>
</dbReference>
<dbReference type="GO" id="GO:0008239">
    <property type="term" value="F:dipeptidyl-peptidase activity"/>
    <property type="evidence" value="ECO:0007669"/>
    <property type="project" value="TreeGrafter"/>
</dbReference>
<evidence type="ECO:0000313" key="7">
    <source>
        <dbReference type="Proteomes" id="UP000290288"/>
    </source>
</evidence>
<evidence type="ECO:0000256" key="4">
    <source>
        <dbReference type="ARBA" id="ARBA00022801"/>
    </source>
</evidence>
<organism evidence="6 7">
    <name type="scientific">Candolleomyces aberdarensis</name>
    <dbReference type="NCBI Taxonomy" id="2316362"/>
    <lineage>
        <taxon>Eukaryota</taxon>
        <taxon>Fungi</taxon>
        <taxon>Dikarya</taxon>
        <taxon>Basidiomycota</taxon>
        <taxon>Agaricomycotina</taxon>
        <taxon>Agaricomycetes</taxon>
        <taxon>Agaricomycetidae</taxon>
        <taxon>Agaricales</taxon>
        <taxon>Agaricineae</taxon>
        <taxon>Psathyrellaceae</taxon>
        <taxon>Candolleomyces</taxon>
    </lineage>
</organism>
<keyword evidence="7" id="KW-1185">Reference proteome</keyword>
<dbReference type="PANTHER" id="PTHR11010:SF23">
    <property type="entry name" value="SERINE PEPTIDASE"/>
    <property type="match status" value="1"/>
</dbReference>
<comment type="caution">
    <text evidence="6">The sequence shown here is derived from an EMBL/GenBank/DDBJ whole genome shotgun (WGS) entry which is preliminary data.</text>
</comment>
<evidence type="ECO:0000256" key="3">
    <source>
        <dbReference type="ARBA" id="ARBA00022729"/>
    </source>
</evidence>
<dbReference type="OrthoDB" id="1735038at2759"/>
<dbReference type="SUPFAM" id="SSF53474">
    <property type="entry name" value="alpha/beta-Hydrolases"/>
    <property type="match status" value="1"/>
</dbReference>
<protein>
    <recommendedName>
        <fullName evidence="8">Peptidase S28</fullName>
    </recommendedName>
</protein>
<dbReference type="EMBL" id="SDEE01000005">
    <property type="protein sequence ID" value="RXW25473.1"/>
    <property type="molecule type" value="Genomic_DNA"/>
</dbReference>
<comment type="similarity">
    <text evidence="1">Belongs to the peptidase S28 family.</text>
</comment>
<dbReference type="Gene3D" id="3.40.50.1820">
    <property type="entry name" value="alpha/beta hydrolase"/>
    <property type="match status" value="1"/>
</dbReference>
<proteinExistence type="inferred from homology"/>
<evidence type="ECO:0000313" key="6">
    <source>
        <dbReference type="EMBL" id="RXW25473.1"/>
    </source>
</evidence>
<name>A0A4Q2DYS3_9AGAR</name>
<evidence type="ECO:0000256" key="2">
    <source>
        <dbReference type="ARBA" id="ARBA00022670"/>
    </source>
</evidence>
<gene>
    <name evidence="6" type="ORF">EST38_g449</name>
</gene>
<keyword evidence="2" id="KW-0645">Protease</keyword>
<reference evidence="6 7" key="1">
    <citation type="submission" date="2019-01" db="EMBL/GenBank/DDBJ databases">
        <title>Draft genome sequence of Psathyrella aberdarensis IHI B618.</title>
        <authorList>
            <person name="Buettner E."/>
            <person name="Kellner H."/>
        </authorList>
    </citation>
    <scope>NUCLEOTIDE SEQUENCE [LARGE SCALE GENOMIC DNA]</scope>
    <source>
        <strain evidence="6 7">IHI B618</strain>
    </source>
</reference>
<evidence type="ECO:0000256" key="1">
    <source>
        <dbReference type="ARBA" id="ARBA00011079"/>
    </source>
</evidence>
<keyword evidence="3" id="KW-0732">Signal</keyword>
<dbReference type="Pfam" id="PF05577">
    <property type="entry name" value="Peptidase_S28"/>
    <property type="match status" value="1"/>
</dbReference>
<keyword evidence="5" id="KW-0325">Glycoprotein</keyword>
<evidence type="ECO:0000256" key="5">
    <source>
        <dbReference type="ARBA" id="ARBA00023180"/>
    </source>
</evidence>
<accession>A0A4Q2DYS3</accession>
<dbReference type="InterPro" id="IPR008758">
    <property type="entry name" value="Peptidase_S28"/>
</dbReference>
<sequence>MYYFDQLIDHKNPSLGTFKQRYFHTWEYYKPGEVAISSVAGGQPNLSEGGPIILSTPGEVPFDFFFSYLTNATIMGTIAQETNGATIILEHRFYGESNPYPDLSIESFRVHTIQQAIEDLEYFANNVVLAMPGGDQVAPHQVPWIYAGGSYAGALASWTMVSKPGLFHAAYSSSGVVQAIVDFWEYFEPIRENMPKNCSSDVQTVLNHLDKVFSAGNTTAIQEVQKTFGLQALKNPIDFLSALRNNLWDWQRLQPNTGSLSIFHRFCDQIEMKSGVPGPEEGWGLDHALVAWGKFWRREYYPYPVNNNARSWFWIV</sequence>
<dbReference type="PANTHER" id="PTHR11010">
    <property type="entry name" value="PROTEASE S28 PRO-X CARBOXYPEPTIDASE-RELATED"/>
    <property type="match status" value="1"/>
</dbReference>
<dbReference type="GO" id="GO:0006508">
    <property type="term" value="P:proteolysis"/>
    <property type="evidence" value="ECO:0007669"/>
    <property type="project" value="UniProtKB-KW"/>
</dbReference>
<evidence type="ECO:0008006" key="8">
    <source>
        <dbReference type="Google" id="ProtNLM"/>
    </source>
</evidence>
<dbReference type="InterPro" id="IPR029058">
    <property type="entry name" value="AB_hydrolase_fold"/>
</dbReference>
<dbReference type="AlphaFoldDB" id="A0A4Q2DYS3"/>
<keyword evidence="4" id="KW-0378">Hydrolase</keyword>